<sequence>MIPSPSFAVLLLFPTSAKYYEYCEKLEELSRTEKQDIEKDVFFMKQTVRNACGTVALIHAVANSMEHLNLSPDSPVRKFVEDTKEQDPDQRALIFSQSEAISSAHEASAQEGQTE</sequence>
<dbReference type="InterPro" id="IPR057254">
    <property type="entry name" value="UCH_AS"/>
</dbReference>
<evidence type="ECO:0000256" key="6">
    <source>
        <dbReference type="ARBA" id="ARBA00022807"/>
    </source>
</evidence>
<dbReference type="Proteomes" id="UP000054359">
    <property type="component" value="Unassembled WGS sequence"/>
</dbReference>
<feature type="non-terminal residue" evidence="10">
    <location>
        <position position="115"/>
    </location>
</feature>
<evidence type="ECO:0000256" key="3">
    <source>
        <dbReference type="ARBA" id="ARBA00022670"/>
    </source>
</evidence>
<dbReference type="InterPro" id="IPR038765">
    <property type="entry name" value="Papain-like_cys_pep_sf"/>
</dbReference>
<organism evidence="10 11">
    <name type="scientific">Stegodyphus mimosarum</name>
    <name type="common">African social velvet spider</name>
    <dbReference type="NCBI Taxonomy" id="407821"/>
    <lineage>
        <taxon>Eukaryota</taxon>
        <taxon>Metazoa</taxon>
        <taxon>Ecdysozoa</taxon>
        <taxon>Arthropoda</taxon>
        <taxon>Chelicerata</taxon>
        <taxon>Arachnida</taxon>
        <taxon>Araneae</taxon>
        <taxon>Araneomorphae</taxon>
        <taxon>Entelegynae</taxon>
        <taxon>Eresoidea</taxon>
        <taxon>Eresidae</taxon>
        <taxon>Stegodyphus</taxon>
    </lineage>
</organism>
<evidence type="ECO:0000256" key="5">
    <source>
        <dbReference type="ARBA" id="ARBA00022801"/>
    </source>
</evidence>
<dbReference type="GO" id="GO:0016579">
    <property type="term" value="P:protein deubiquitination"/>
    <property type="evidence" value="ECO:0007669"/>
    <property type="project" value="TreeGrafter"/>
</dbReference>
<dbReference type="Gene3D" id="3.40.532.10">
    <property type="entry name" value="Peptidase C12, ubiquitin carboxyl-terminal hydrolase"/>
    <property type="match status" value="1"/>
</dbReference>
<comment type="catalytic activity">
    <reaction evidence="1 8">
        <text>Thiol-dependent hydrolysis of ester, thioester, amide, peptide and isopeptide bonds formed by the C-terminal Gly of ubiquitin (a 76-residue protein attached to proteins as an intracellular targeting signal).</text>
        <dbReference type="EC" id="3.4.19.12"/>
    </reaction>
</comment>
<dbReference type="GO" id="GO:0005737">
    <property type="term" value="C:cytoplasm"/>
    <property type="evidence" value="ECO:0007669"/>
    <property type="project" value="TreeGrafter"/>
</dbReference>
<dbReference type="SUPFAM" id="SSF54001">
    <property type="entry name" value="Cysteine proteinases"/>
    <property type="match status" value="1"/>
</dbReference>
<comment type="similarity">
    <text evidence="2 7 8">Belongs to the peptidase C12 family.</text>
</comment>
<evidence type="ECO:0000256" key="4">
    <source>
        <dbReference type="ARBA" id="ARBA00022786"/>
    </source>
</evidence>
<dbReference type="Pfam" id="PF01088">
    <property type="entry name" value="Peptidase_C12"/>
    <property type="match status" value="1"/>
</dbReference>
<evidence type="ECO:0000259" key="9">
    <source>
        <dbReference type="PROSITE" id="PS52048"/>
    </source>
</evidence>
<keyword evidence="11" id="KW-1185">Reference proteome</keyword>
<keyword evidence="5 8" id="KW-0378">Hydrolase</keyword>
<accession>A0A087U4P5</accession>
<evidence type="ECO:0000256" key="7">
    <source>
        <dbReference type="PROSITE-ProRule" id="PRU01393"/>
    </source>
</evidence>
<dbReference type="InterPro" id="IPR036959">
    <property type="entry name" value="Peptidase_C12_UCH_sf"/>
</dbReference>
<evidence type="ECO:0000313" key="11">
    <source>
        <dbReference type="Proteomes" id="UP000054359"/>
    </source>
</evidence>
<evidence type="ECO:0000256" key="2">
    <source>
        <dbReference type="ARBA" id="ARBA00009326"/>
    </source>
</evidence>
<dbReference type="PROSITE" id="PS00140">
    <property type="entry name" value="UCH_1"/>
    <property type="match status" value="1"/>
</dbReference>
<dbReference type="OrthoDB" id="427186at2759"/>
<dbReference type="EMBL" id="KK118149">
    <property type="protein sequence ID" value="KFM72334.1"/>
    <property type="molecule type" value="Genomic_DNA"/>
</dbReference>
<keyword evidence="6 8" id="KW-0788">Thiol protease</keyword>
<keyword evidence="4 8" id="KW-0833">Ubl conjugation pathway</keyword>
<comment type="caution">
    <text evidence="7">Lacks conserved residue(s) required for the propagation of feature annotation.</text>
</comment>
<dbReference type="EC" id="3.4.19.12" evidence="8"/>
<keyword evidence="3 8" id="KW-0645">Protease</keyword>
<evidence type="ECO:0000256" key="1">
    <source>
        <dbReference type="ARBA" id="ARBA00000707"/>
    </source>
</evidence>
<dbReference type="GO" id="GO:0006511">
    <property type="term" value="P:ubiquitin-dependent protein catabolic process"/>
    <property type="evidence" value="ECO:0007669"/>
    <property type="project" value="UniProtKB-UniRule"/>
</dbReference>
<name>A0A087U4P5_STEMI</name>
<evidence type="ECO:0000313" key="10">
    <source>
        <dbReference type="EMBL" id="KFM72334.1"/>
    </source>
</evidence>
<dbReference type="STRING" id="407821.A0A087U4P5"/>
<protein>
    <recommendedName>
        <fullName evidence="8">Ubiquitin carboxyl-terminal hydrolase</fullName>
        <ecNumber evidence="8">3.4.19.12</ecNumber>
    </recommendedName>
</protein>
<proteinExistence type="inferred from homology"/>
<dbReference type="PRINTS" id="PR00707">
    <property type="entry name" value="UBCTHYDRLASE"/>
</dbReference>
<dbReference type="InterPro" id="IPR001578">
    <property type="entry name" value="Peptidase_C12_UCH"/>
</dbReference>
<dbReference type="AlphaFoldDB" id="A0A087U4P5"/>
<dbReference type="GO" id="GO:0004843">
    <property type="term" value="F:cysteine-type deubiquitinase activity"/>
    <property type="evidence" value="ECO:0007669"/>
    <property type="project" value="UniProtKB-EC"/>
</dbReference>
<reference evidence="10 11" key="1">
    <citation type="submission" date="2013-11" db="EMBL/GenBank/DDBJ databases">
        <title>Genome sequencing of Stegodyphus mimosarum.</title>
        <authorList>
            <person name="Bechsgaard J."/>
        </authorList>
    </citation>
    <scope>NUCLEOTIDE SEQUENCE [LARGE SCALE GENOMIC DNA]</scope>
</reference>
<feature type="domain" description="UCH catalytic" evidence="9">
    <location>
        <begin position="1"/>
        <end position="115"/>
    </location>
</feature>
<evidence type="ECO:0000256" key="8">
    <source>
        <dbReference type="RuleBase" id="RU361215"/>
    </source>
</evidence>
<dbReference type="PANTHER" id="PTHR10589">
    <property type="entry name" value="UBIQUITIN CARBOXYL-TERMINAL HYDROLASE"/>
    <property type="match status" value="1"/>
</dbReference>
<gene>
    <name evidence="10" type="ORF">X975_22573</name>
</gene>
<dbReference type="PANTHER" id="PTHR10589:SF17">
    <property type="entry name" value="UBIQUITIN CARBOXYL-TERMINAL HYDROLASE"/>
    <property type="match status" value="1"/>
</dbReference>
<dbReference type="PROSITE" id="PS52048">
    <property type="entry name" value="UCH_DOMAIN"/>
    <property type="match status" value="1"/>
</dbReference>